<evidence type="ECO:0000256" key="1">
    <source>
        <dbReference type="SAM" id="MobiDB-lite"/>
    </source>
</evidence>
<dbReference type="Proteomes" id="UP000664277">
    <property type="component" value="Unassembled WGS sequence"/>
</dbReference>
<evidence type="ECO:0008006" key="4">
    <source>
        <dbReference type="Google" id="ProtNLM"/>
    </source>
</evidence>
<dbReference type="Gene3D" id="1.25.40.10">
    <property type="entry name" value="Tetratricopeptide repeat domain"/>
    <property type="match status" value="1"/>
</dbReference>
<reference evidence="2" key="1">
    <citation type="submission" date="2021-02" db="EMBL/GenBank/DDBJ databases">
        <title>Genome-Resolved Metagenomics of a Microbial Community Performing Photosynthetic Biological Nutrient Removal.</title>
        <authorList>
            <person name="Mcdaniel E.A."/>
        </authorList>
    </citation>
    <scope>NUCLEOTIDE SEQUENCE</scope>
    <source>
        <strain evidence="2">UWPOB_OBS1</strain>
    </source>
</reference>
<organism evidence="2 3">
    <name type="scientific">Candidatus Obscuribacter phosphatis</name>
    <dbReference type="NCBI Taxonomy" id="1906157"/>
    <lineage>
        <taxon>Bacteria</taxon>
        <taxon>Bacillati</taxon>
        <taxon>Candidatus Melainabacteria</taxon>
        <taxon>Candidatus Obscuribacterales</taxon>
        <taxon>Candidatus Obscuribacteraceae</taxon>
        <taxon>Candidatus Obscuribacter</taxon>
    </lineage>
</organism>
<feature type="region of interest" description="Disordered" evidence="1">
    <location>
        <begin position="117"/>
        <end position="154"/>
    </location>
</feature>
<dbReference type="AlphaFoldDB" id="A0A8J7PH16"/>
<comment type="caution">
    <text evidence="2">The sequence shown here is derived from an EMBL/GenBank/DDBJ whole genome shotgun (WGS) entry which is preliminary data.</text>
</comment>
<dbReference type="SUPFAM" id="SSF48452">
    <property type="entry name" value="TPR-like"/>
    <property type="match status" value="1"/>
</dbReference>
<accession>A0A8J7PH16</accession>
<proteinExistence type="predicted"/>
<dbReference type="EMBL" id="JAFLCK010000020">
    <property type="protein sequence ID" value="MBN8661463.1"/>
    <property type="molecule type" value="Genomic_DNA"/>
</dbReference>
<evidence type="ECO:0000313" key="3">
    <source>
        <dbReference type="Proteomes" id="UP000664277"/>
    </source>
</evidence>
<dbReference type="InterPro" id="IPR011990">
    <property type="entry name" value="TPR-like_helical_dom_sf"/>
</dbReference>
<evidence type="ECO:0000313" key="2">
    <source>
        <dbReference type="EMBL" id="MBN8661463.1"/>
    </source>
</evidence>
<name>A0A8J7PH16_9BACT</name>
<protein>
    <recommendedName>
        <fullName evidence="4">Tetratricopeptide repeat protein</fullName>
    </recommendedName>
</protein>
<gene>
    <name evidence="2" type="ORF">J0M35_13945</name>
</gene>
<feature type="compositionally biased region" description="Polar residues" evidence="1">
    <location>
        <begin position="125"/>
        <end position="136"/>
    </location>
</feature>
<sequence length="166" mass="18113">MPIMPKQTGRNFLKILLLLGTYTLLPPIPLQAQNTAQMSEAMQLYQSRNYNQALERFKAITQANPRLAMGHYYLALCHQAVGHISQAQGEYQLVMQLDRGQLYNYAAAGLRQLGSARGMSGSGGNSSIVSRPTSLNGQGGQSLAAAPSGSERREKADKVIYFHLDG</sequence>